<dbReference type="GO" id="GO:0005524">
    <property type="term" value="F:ATP binding"/>
    <property type="evidence" value="ECO:0007669"/>
    <property type="project" value="UniProtKB-KW"/>
</dbReference>
<dbReference type="InterPro" id="IPR002500">
    <property type="entry name" value="PAPS_reduct_dom"/>
</dbReference>
<accession>A0AAN8K2J7</accession>
<evidence type="ECO:0000259" key="21">
    <source>
        <dbReference type="SMART" id="SM00852"/>
    </source>
</evidence>
<dbReference type="GO" id="GO:0006747">
    <property type="term" value="P:FAD biosynthetic process"/>
    <property type="evidence" value="ECO:0007669"/>
    <property type="project" value="TreeGrafter"/>
</dbReference>
<gene>
    <name evidence="22" type="ORF">SNE40_003215</name>
</gene>
<keyword evidence="11" id="KW-0288">FMN</keyword>
<evidence type="ECO:0000256" key="3">
    <source>
        <dbReference type="ARBA" id="ARBA00004496"/>
    </source>
</evidence>
<evidence type="ECO:0000256" key="13">
    <source>
        <dbReference type="ARBA" id="ARBA00022695"/>
    </source>
</evidence>
<organism evidence="22 23">
    <name type="scientific">Patella caerulea</name>
    <name type="common">Rayed Mediterranean limpet</name>
    <dbReference type="NCBI Taxonomy" id="87958"/>
    <lineage>
        <taxon>Eukaryota</taxon>
        <taxon>Metazoa</taxon>
        <taxon>Spiralia</taxon>
        <taxon>Lophotrochozoa</taxon>
        <taxon>Mollusca</taxon>
        <taxon>Gastropoda</taxon>
        <taxon>Patellogastropoda</taxon>
        <taxon>Patelloidea</taxon>
        <taxon>Patellidae</taxon>
        <taxon>Patella</taxon>
    </lineage>
</organism>
<evidence type="ECO:0000256" key="2">
    <source>
        <dbReference type="ARBA" id="ARBA00003316"/>
    </source>
</evidence>
<evidence type="ECO:0000256" key="6">
    <source>
        <dbReference type="ARBA" id="ARBA00007589"/>
    </source>
</evidence>
<proteinExistence type="inferred from homology"/>
<evidence type="ECO:0000256" key="12">
    <source>
        <dbReference type="ARBA" id="ARBA00022679"/>
    </source>
</evidence>
<comment type="function">
    <text evidence="2">Catalyzes the adenylation of flavin mononucleotide (FMN) to form flavin adenine dinucleotide (FAD) coenzyme.</text>
</comment>
<evidence type="ECO:0000256" key="14">
    <source>
        <dbReference type="ARBA" id="ARBA00022741"/>
    </source>
</evidence>
<dbReference type="InterPro" id="IPR036425">
    <property type="entry name" value="MoaB/Mog-like_dom_sf"/>
</dbReference>
<dbReference type="CDD" id="cd00885">
    <property type="entry name" value="cinA"/>
    <property type="match status" value="1"/>
</dbReference>
<dbReference type="EMBL" id="JAZGQO010000002">
    <property type="protein sequence ID" value="KAK6191558.1"/>
    <property type="molecule type" value="Genomic_DNA"/>
</dbReference>
<keyword evidence="10" id="KW-0285">Flavoprotein</keyword>
<comment type="caution">
    <text evidence="22">The sequence shown here is derived from an EMBL/GenBank/DDBJ whole genome shotgun (WGS) entry which is preliminary data.</text>
</comment>
<dbReference type="GO" id="GO:0003919">
    <property type="term" value="F:FMN adenylyltransferase activity"/>
    <property type="evidence" value="ECO:0007669"/>
    <property type="project" value="UniProtKB-EC"/>
</dbReference>
<comment type="catalytic activity">
    <reaction evidence="20">
        <text>FMN + ATP + H(+) = FAD + diphosphate</text>
        <dbReference type="Rhea" id="RHEA:17237"/>
        <dbReference type="ChEBI" id="CHEBI:15378"/>
        <dbReference type="ChEBI" id="CHEBI:30616"/>
        <dbReference type="ChEBI" id="CHEBI:33019"/>
        <dbReference type="ChEBI" id="CHEBI:57692"/>
        <dbReference type="ChEBI" id="CHEBI:58210"/>
        <dbReference type="EC" id="2.7.7.2"/>
    </reaction>
</comment>
<dbReference type="InterPro" id="IPR014729">
    <property type="entry name" value="Rossmann-like_a/b/a_fold"/>
</dbReference>
<dbReference type="Gene3D" id="3.40.980.10">
    <property type="entry name" value="MoaB/Mog-like domain"/>
    <property type="match status" value="1"/>
</dbReference>
<evidence type="ECO:0000256" key="16">
    <source>
        <dbReference type="ARBA" id="ARBA00022840"/>
    </source>
</evidence>
<dbReference type="Pfam" id="PF24102">
    <property type="entry name" value="FLAD1_M"/>
    <property type="match status" value="1"/>
</dbReference>
<evidence type="ECO:0000256" key="18">
    <source>
        <dbReference type="ARBA" id="ARBA00031676"/>
    </source>
</evidence>
<keyword evidence="23" id="KW-1185">Reference proteome</keyword>
<evidence type="ECO:0000256" key="1">
    <source>
        <dbReference type="ARBA" id="ARBA00001946"/>
    </source>
</evidence>
<evidence type="ECO:0000256" key="15">
    <source>
        <dbReference type="ARBA" id="ARBA00022827"/>
    </source>
</evidence>
<dbReference type="Proteomes" id="UP001347796">
    <property type="component" value="Unassembled WGS sequence"/>
</dbReference>
<evidence type="ECO:0000313" key="22">
    <source>
        <dbReference type="EMBL" id="KAK6191558.1"/>
    </source>
</evidence>
<dbReference type="PANTHER" id="PTHR23293">
    <property type="entry name" value="FAD SYNTHETASE-RELATED FMN ADENYLYLTRANSFERASE"/>
    <property type="match status" value="1"/>
</dbReference>
<dbReference type="SUPFAM" id="SSF53218">
    <property type="entry name" value="Molybdenum cofactor biosynthesis proteins"/>
    <property type="match status" value="1"/>
</dbReference>
<dbReference type="SUPFAM" id="SSF52402">
    <property type="entry name" value="Adenine nucleotide alpha hydrolases-like"/>
    <property type="match status" value="1"/>
</dbReference>
<keyword evidence="12" id="KW-0808">Transferase</keyword>
<keyword evidence="13" id="KW-0548">Nucleotidyltransferase</keyword>
<name>A0AAN8K2J7_PATCE</name>
<protein>
    <recommendedName>
        <fullName evidence="8">FAD synthase</fullName>
        <ecNumber evidence="7">2.7.7.2</ecNumber>
    </recommendedName>
    <alternativeName>
        <fullName evidence="17">FAD pyrophosphorylase</fullName>
    </alternativeName>
    <alternativeName>
        <fullName evidence="19">FMN adenylyltransferase</fullName>
    </alternativeName>
    <alternativeName>
        <fullName evidence="18">Flavin adenine dinucleotide synthase</fullName>
    </alternativeName>
</protein>
<evidence type="ECO:0000256" key="20">
    <source>
        <dbReference type="ARBA" id="ARBA00049494"/>
    </source>
</evidence>
<evidence type="ECO:0000256" key="5">
    <source>
        <dbReference type="ARBA" id="ARBA00006749"/>
    </source>
</evidence>
<feature type="domain" description="MoaB/Mog" evidence="21">
    <location>
        <begin position="40"/>
        <end position="206"/>
    </location>
</feature>
<dbReference type="SMART" id="SM00852">
    <property type="entry name" value="MoCF_biosynth"/>
    <property type="match status" value="1"/>
</dbReference>
<sequence>MQRVILCNRLSTILKHLSSTAPPSKTIMSKTNHRRPYTAGIIVIGDEILKGQTQDTNSRFLCQHLFALGVKVKKISVIGDELEEIATEVSEFSKRYTHVITSGGIGPTHDDKSFEGVAMAFNESTHPHPDLVKLIKQYFGTDDLKSPKMKMAYVPKSAVLQYGINKITGEKTKYPMVSMHNVYMFPGIPSLLENAFVLLEDLFRDPSVEFHIRRIYVNQDEISITSILQQVDDKYKETVALGSYPDLHNSYYKVKLILESQMLDKLKEAYQELSSVLPESCIVDYDEYPLNKTAEKVYKLSQIETESKFTHNLQNALNTIETALDRYRLDEICVGFNGGKDCTVLLHLVYAVVKRKFPENLNKLKSLYIRSKLPFPEVEKFIQISRDRYNLEELKFDGRIKDCLSELKSQRGEVKAVFMGTRCTDPYSSHLEAFSMTDPDWPQLMRVNPLLEWTYYDVWKFLRCLCVPYCSLYDRGYTSLGSMNNTHPNPSLQYIDDRGIVRYKPAYQLQEISQERDGRNI</sequence>
<dbReference type="Pfam" id="PF01507">
    <property type="entry name" value="PAPS_reduct"/>
    <property type="match status" value="2"/>
</dbReference>
<dbReference type="GO" id="GO:0005737">
    <property type="term" value="C:cytoplasm"/>
    <property type="evidence" value="ECO:0007669"/>
    <property type="project" value="UniProtKB-SubCell"/>
</dbReference>
<dbReference type="Gene3D" id="3.40.50.620">
    <property type="entry name" value="HUPs"/>
    <property type="match status" value="1"/>
</dbReference>
<dbReference type="Pfam" id="PF00994">
    <property type="entry name" value="MoCF_biosynth"/>
    <property type="match status" value="1"/>
</dbReference>
<keyword evidence="14" id="KW-0547">Nucleotide-binding</keyword>
<comment type="similarity">
    <text evidence="5">In the C-terminal section; belongs to the PAPS reductase family. FAD1 subfamily.</text>
</comment>
<reference evidence="22 23" key="1">
    <citation type="submission" date="2024-01" db="EMBL/GenBank/DDBJ databases">
        <title>The genome of the rayed Mediterranean limpet Patella caerulea (Linnaeus, 1758).</title>
        <authorList>
            <person name="Anh-Thu Weber A."/>
            <person name="Halstead-Nussloch G."/>
        </authorList>
    </citation>
    <scope>NUCLEOTIDE SEQUENCE [LARGE SCALE GENOMIC DNA]</scope>
    <source>
        <strain evidence="22">AATW-2023a</strain>
        <tissue evidence="22">Whole specimen</tissue>
    </source>
</reference>
<dbReference type="AlphaFoldDB" id="A0AAN8K2J7"/>
<keyword evidence="9" id="KW-0963">Cytoplasm</keyword>
<evidence type="ECO:0000256" key="8">
    <source>
        <dbReference type="ARBA" id="ARBA00015431"/>
    </source>
</evidence>
<keyword evidence="15" id="KW-0274">FAD</keyword>
<dbReference type="FunFam" id="3.40.50.620:FF:000113">
    <property type="entry name" value="FAD synthase"/>
    <property type="match status" value="1"/>
</dbReference>
<comment type="similarity">
    <text evidence="6">In the N-terminal section; belongs to the MoaB/Mog family.</text>
</comment>
<dbReference type="InterPro" id="IPR056596">
    <property type="entry name" value="FLAD1_M"/>
</dbReference>
<evidence type="ECO:0000256" key="17">
    <source>
        <dbReference type="ARBA" id="ARBA00031145"/>
    </source>
</evidence>
<evidence type="ECO:0000256" key="19">
    <source>
        <dbReference type="ARBA" id="ARBA00031871"/>
    </source>
</evidence>
<comment type="pathway">
    <text evidence="4">Cofactor biosynthesis; FAD biosynthesis; FAD from FMN: step 1/1.</text>
</comment>
<evidence type="ECO:0000313" key="23">
    <source>
        <dbReference type="Proteomes" id="UP001347796"/>
    </source>
</evidence>
<evidence type="ECO:0000256" key="9">
    <source>
        <dbReference type="ARBA" id="ARBA00022490"/>
    </source>
</evidence>
<dbReference type="CDD" id="cd23948">
    <property type="entry name" value="FAD_synthase"/>
    <property type="match status" value="1"/>
</dbReference>
<evidence type="ECO:0000256" key="4">
    <source>
        <dbReference type="ARBA" id="ARBA00004726"/>
    </source>
</evidence>
<dbReference type="EC" id="2.7.7.2" evidence="7"/>
<keyword evidence="16" id="KW-0067">ATP-binding</keyword>
<dbReference type="InterPro" id="IPR001453">
    <property type="entry name" value="MoaB/Mog_dom"/>
</dbReference>
<evidence type="ECO:0000256" key="7">
    <source>
        <dbReference type="ARBA" id="ARBA00012393"/>
    </source>
</evidence>
<evidence type="ECO:0000256" key="11">
    <source>
        <dbReference type="ARBA" id="ARBA00022643"/>
    </source>
</evidence>
<evidence type="ECO:0000256" key="10">
    <source>
        <dbReference type="ARBA" id="ARBA00022630"/>
    </source>
</evidence>
<dbReference type="PANTHER" id="PTHR23293:SF9">
    <property type="entry name" value="FAD SYNTHASE"/>
    <property type="match status" value="1"/>
</dbReference>
<comment type="cofactor">
    <cofactor evidence="1">
        <name>Mg(2+)</name>
        <dbReference type="ChEBI" id="CHEBI:18420"/>
    </cofactor>
</comment>
<comment type="subcellular location">
    <subcellularLocation>
        <location evidence="3">Cytoplasm</location>
    </subcellularLocation>
</comment>